<keyword evidence="6" id="KW-0217">Developmental protein</keyword>
<dbReference type="Proteomes" id="UP000192223">
    <property type="component" value="Unplaced"/>
</dbReference>
<keyword evidence="9" id="KW-0130">Cell adhesion</keyword>
<gene>
    <name evidence="18" type="primary">LOC108735984</name>
</gene>
<evidence type="ECO:0000256" key="3">
    <source>
        <dbReference type="ARBA" id="ARBA00004435"/>
    </source>
</evidence>
<dbReference type="PANTHER" id="PTHR12101">
    <property type="entry name" value="POPEYE DOMAIN CONTAINING PROTEIN"/>
    <property type="match status" value="1"/>
</dbReference>
<keyword evidence="12 15" id="KW-0472">Membrane</keyword>
<evidence type="ECO:0000256" key="9">
    <source>
        <dbReference type="ARBA" id="ARBA00022889"/>
    </source>
</evidence>
<dbReference type="Pfam" id="PF04831">
    <property type="entry name" value="POPDC1-3"/>
    <property type="match status" value="1"/>
</dbReference>
<evidence type="ECO:0000256" key="4">
    <source>
        <dbReference type="ARBA" id="ARBA00007146"/>
    </source>
</evidence>
<dbReference type="SUPFAM" id="SSF51206">
    <property type="entry name" value="cAMP-binding domain-like"/>
    <property type="match status" value="1"/>
</dbReference>
<feature type="transmembrane region" description="Helical" evidence="15">
    <location>
        <begin position="168"/>
        <end position="191"/>
    </location>
</feature>
<proteinExistence type="inferred from homology"/>
<comment type="similarity">
    <text evidence="4">Belongs to the popeye family.</text>
</comment>
<evidence type="ECO:0000256" key="15">
    <source>
        <dbReference type="SAM" id="Phobius"/>
    </source>
</evidence>
<dbReference type="InParanoid" id="A0A1W4WTA7"/>
<keyword evidence="13" id="KW-0325">Glycoprotein</keyword>
<dbReference type="KEGG" id="apln:108735984"/>
<sequence>MEVLMIQSREHFRQAVVNKTKDTILNVTKRQKVPGVVINTNRTSGRIGNNYGGYYQNRSNETELAMWNNTTSTAIMNVTEPSSDFLEYDFRMLNATVASGVAGDESWQCKEWTPAQHNLFQTANFFFAAAFLVPSSFKQSILLVRALLAVGYVFTTCWAGLEVCAFDILLWNSVLVILNFVHAALLTWKFLPPTLTLDLTELYLKMFKPLKVSKKHFKELVKEARVMTLDKGDIYAVEDASPADERLSILLKGRLRVTCNDTHLHYINIHQFVDSPEWEANHEQSDDVFQVTITAEEDSVYVCWSRMKLERFLRHRPMLKTVLDCIIGKDITQKLYSLNEHLSGLSAERKRGKQHELWARTHNRSMSVDAVNTGITGLVRSTSYRSEQQRQQSFTSTETISQAKVIPGWVPFVANQFPTHSPFIHHSTVNDNDSAVSLLRHESQTPPHRSRSLRRTREVKFRN</sequence>
<evidence type="ECO:0000259" key="16">
    <source>
        <dbReference type="Pfam" id="PF04831"/>
    </source>
</evidence>
<evidence type="ECO:0000256" key="8">
    <source>
        <dbReference type="ARBA" id="ARBA00022692"/>
    </source>
</evidence>
<accession>A0A1W4WTA7</accession>
<comment type="subcellular location">
    <subcellularLocation>
        <location evidence="3">Cell junction</location>
        <location evidence="3">Tight junction</location>
    </subcellularLocation>
    <subcellularLocation>
        <location evidence="1">Lateral cell membrane</location>
    </subcellularLocation>
    <subcellularLocation>
        <location evidence="2">Membrane</location>
        <topology evidence="2">Multi-pass membrane protein</topology>
    </subcellularLocation>
</comment>
<dbReference type="InterPro" id="IPR055272">
    <property type="entry name" value="POPDC1-3_dom"/>
</dbReference>
<keyword evidence="11 15" id="KW-1133">Transmembrane helix</keyword>
<evidence type="ECO:0000313" key="17">
    <source>
        <dbReference type="Proteomes" id="UP000192223"/>
    </source>
</evidence>
<dbReference type="GO" id="GO:0042391">
    <property type="term" value="P:regulation of membrane potential"/>
    <property type="evidence" value="ECO:0007669"/>
    <property type="project" value="TreeGrafter"/>
</dbReference>
<evidence type="ECO:0000313" key="18">
    <source>
        <dbReference type="RefSeq" id="XP_018323732.1"/>
    </source>
</evidence>
<feature type="transmembrane region" description="Helical" evidence="15">
    <location>
        <begin position="143"/>
        <end position="161"/>
    </location>
</feature>
<feature type="domain" description="POPDC1-3" evidence="16">
    <location>
        <begin position="115"/>
        <end position="340"/>
    </location>
</feature>
<dbReference type="RefSeq" id="XP_018323732.1">
    <property type="nucleotide sequence ID" value="XM_018468230.1"/>
</dbReference>
<evidence type="ECO:0000256" key="10">
    <source>
        <dbReference type="ARBA" id="ARBA00022949"/>
    </source>
</evidence>
<dbReference type="OrthoDB" id="425611at2759"/>
<protein>
    <submittedName>
        <fullName evidence="18">Blood vessel epicardial substance-B-like</fullName>
    </submittedName>
</protein>
<dbReference type="STRING" id="224129.A0A1W4WTA7"/>
<evidence type="ECO:0000256" key="2">
    <source>
        <dbReference type="ARBA" id="ARBA00004141"/>
    </source>
</evidence>
<evidence type="ECO:0000256" key="11">
    <source>
        <dbReference type="ARBA" id="ARBA00022989"/>
    </source>
</evidence>
<dbReference type="GeneID" id="108735984"/>
<organism evidence="17 18">
    <name type="scientific">Agrilus planipennis</name>
    <name type="common">Emerald ash borer</name>
    <name type="synonym">Agrilus marcopoli</name>
    <dbReference type="NCBI Taxonomy" id="224129"/>
    <lineage>
        <taxon>Eukaryota</taxon>
        <taxon>Metazoa</taxon>
        <taxon>Ecdysozoa</taxon>
        <taxon>Arthropoda</taxon>
        <taxon>Hexapoda</taxon>
        <taxon>Insecta</taxon>
        <taxon>Pterygota</taxon>
        <taxon>Neoptera</taxon>
        <taxon>Endopterygota</taxon>
        <taxon>Coleoptera</taxon>
        <taxon>Polyphaga</taxon>
        <taxon>Elateriformia</taxon>
        <taxon>Buprestoidea</taxon>
        <taxon>Buprestidae</taxon>
        <taxon>Agrilinae</taxon>
        <taxon>Agrilus</taxon>
    </lineage>
</organism>
<dbReference type="GO" id="GO:0030552">
    <property type="term" value="F:cAMP binding"/>
    <property type="evidence" value="ECO:0007669"/>
    <property type="project" value="TreeGrafter"/>
</dbReference>
<reference evidence="18" key="1">
    <citation type="submission" date="2025-08" db="UniProtKB">
        <authorList>
            <consortium name="RefSeq"/>
        </authorList>
    </citation>
    <scope>IDENTIFICATION</scope>
    <source>
        <tissue evidence="18">Entire body</tissue>
    </source>
</reference>
<dbReference type="InterPro" id="IPR018490">
    <property type="entry name" value="cNMP-bd_dom_sf"/>
</dbReference>
<keyword evidence="5" id="KW-0796">Tight junction</keyword>
<dbReference type="PANTHER" id="PTHR12101:SF17">
    <property type="entry name" value="BLOOD VESSEL EPICARDIAL SUBSTANCE"/>
    <property type="match status" value="1"/>
</dbReference>
<feature type="region of interest" description="Disordered" evidence="14">
    <location>
        <begin position="441"/>
        <end position="463"/>
    </location>
</feature>
<dbReference type="InterPro" id="IPR014710">
    <property type="entry name" value="RmlC-like_jellyroll"/>
</dbReference>
<keyword evidence="17" id="KW-1185">Reference proteome</keyword>
<dbReference type="GO" id="GO:0016328">
    <property type="term" value="C:lateral plasma membrane"/>
    <property type="evidence" value="ECO:0007669"/>
    <property type="project" value="UniProtKB-SubCell"/>
</dbReference>
<evidence type="ECO:0000256" key="13">
    <source>
        <dbReference type="ARBA" id="ARBA00023180"/>
    </source>
</evidence>
<evidence type="ECO:0000256" key="12">
    <source>
        <dbReference type="ARBA" id="ARBA00023136"/>
    </source>
</evidence>
<dbReference type="GO" id="GO:0007155">
    <property type="term" value="P:cell adhesion"/>
    <property type="evidence" value="ECO:0007669"/>
    <property type="project" value="UniProtKB-KW"/>
</dbReference>
<dbReference type="AlphaFoldDB" id="A0A1W4WTA7"/>
<dbReference type="Gene3D" id="2.60.120.10">
    <property type="entry name" value="Jelly Rolls"/>
    <property type="match status" value="1"/>
</dbReference>
<keyword evidence="7" id="KW-1003">Cell membrane</keyword>
<dbReference type="GO" id="GO:0051146">
    <property type="term" value="P:striated muscle cell differentiation"/>
    <property type="evidence" value="ECO:0007669"/>
    <property type="project" value="TreeGrafter"/>
</dbReference>
<dbReference type="InterPro" id="IPR006916">
    <property type="entry name" value="POPDC1-3"/>
</dbReference>
<name>A0A1W4WTA7_AGRPL</name>
<keyword evidence="10" id="KW-0965">Cell junction</keyword>
<evidence type="ECO:0000256" key="7">
    <source>
        <dbReference type="ARBA" id="ARBA00022475"/>
    </source>
</evidence>
<evidence type="ECO:0000256" key="1">
    <source>
        <dbReference type="ARBA" id="ARBA00004124"/>
    </source>
</evidence>
<dbReference type="GO" id="GO:0005923">
    <property type="term" value="C:bicellular tight junction"/>
    <property type="evidence" value="ECO:0007669"/>
    <property type="project" value="UniProtKB-SubCell"/>
</dbReference>
<evidence type="ECO:0000256" key="14">
    <source>
        <dbReference type="SAM" id="MobiDB-lite"/>
    </source>
</evidence>
<evidence type="ECO:0000256" key="6">
    <source>
        <dbReference type="ARBA" id="ARBA00022473"/>
    </source>
</evidence>
<dbReference type="GO" id="GO:0007507">
    <property type="term" value="P:heart development"/>
    <property type="evidence" value="ECO:0007669"/>
    <property type="project" value="TreeGrafter"/>
</dbReference>
<dbReference type="GO" id="GO:0042383">
    <property type="term" value="C:sarcolemma"/>
    <property type="evidence" value="ECO:0007669"/>
    <property type="project" value="TreeGrafter"/>
</dbReference>
<keyword evidence="8 15" id="KW-0812">Transmembrane</keyword>
<evidence type="ECO:0000256" key="5">
    <source>
        <dbReference type="ARBA" id="ARBA00022427"/>
    </source>
</evidence>